<accession>A0AAU9CRE8</accession>
<keyword evidence="1" id="KW-0210">Decarboxylase</keyword>
<evidence type="ECO:0000259" key="5">
    <source>
        <dbReference type="Pfam" id="PF02776"/>
    </source>
</evidence>
<evidence type="ECO:0000256" key="3">
    <source>
        <dbReference type="ARBA" id="ARBA00023239"/>
    </source>
</evidence>
<dbReference type="InterPro" id="IPR051818">
    <property type="entry name" value="TPP_dependent_decarboxylase"/>
</dbReference>
<geneLocation type="plasmid" evidence="6 7">
    <name>pFA2</name>
</geneLocation>
<evidence type="ECO:0000259" key="4">
    <source>
        <dbReference type="Pfam" id="PF02775"/>
    </source>
</evidence>
<dbReference type="CDD" id="cd07035">
    <property type="entry name" value="TPP_PYR_POX_like"/>
    <property type="match status" value="1"/>
</dbReference>
<proteinExistence type="predicted"/>
<dbReference type="KEGG" id="fax:FUAX_43920"/>
<dbReference type="Pfam" id="PF02776">
    <property type="entry name" value="TPP_enzyme_N"/>
    <property type="match status" value="1"/>
</dbReference>
<keyword evidence="7" id="KW-1185">Reference proteome</keyword>
<gene>
    <name evidence="6" type="ORF">FUAX_43920</name>
</gene>
<evidence type="ECO:0000313" key="6">
    <source>
        <dbReference type="EMBL" id="BDD11960.1"/>
    </source>
</evidence>
<feature type="domain" description="Thiamine pyrophosphate enzyme TPP-binding" evidence="4">
    <location>
        <begin position="228"/>
        <end position="346"/>
    </location>
</feature>
<dbReference type="InterPro" id="IPR011766">
    <property type="entry name" value="TPP_enzyme_TPP-bd"/>
</dbReference>
<protein>
    <submittedName>
        <fullName evidence="6">Sulfopyruvate decarboxylase subunit beta</fullName>
    </submittedName>
</protein>
<dbReference type="AlphaFoldDB" id="A0AAU9CRE8"/>
<feature type="domain" description="Thiamine pyrophosphate enzyme N-terminal TPP-binding" evidence="5">
    <location>
        <begin position="7"/>
        <end position="115"/>
    </location>
</feature>
<dbReference type="FunFam" id="3.40.50.970:FF:000100">
    <property type="entry name" value="Putative phosphonopyruvate decarboxylase"/>
    <property type="match status" value="1"/>
</dbReference>
<name>A0AAU9CRE8_9BACT</name>
<dbReference type="GO" id="GO:0030976">
    <property type="term" value="F:thiamine pyrophosphate binding"/>
    <property type="evidence" value="ECO:0007669"/>
    <property type="project" value="InterPro"/>
</dbReference>
<dbReference type="NCBIfam" id="TIGR03297">
    <property type="entry name" value="Ppyr-DeCO2ase"/>
    <property type="match status" value="1"/>
</dbReference>
<keyword evidence="2" id="KW-0786">Thiamine pyrophosphate</keyword>
<dbReference type="Proteomes" id="UP001348817">
    <property type="component" value="Plasmid pFA2"/>
</dbReference>
<dbReference type="SUPFAM" id="SSF52518">
    <property type="entry name" value="Thiamin diphosphate-binding fold (THDP-binding)"/>
    <property type="match status" value="2"/>
</dbReference>
<evidence type="ECO:0000256" key="2">
    <source>
        <dbReference type="ARBA" id="ARBA00023052"/>
    </source>
</evidence>
<dbReference type="FunFam" id="3.40.50.970:FF:000101">
    <property type="entry name" value="Putative phosphonopyruvate decarboxylase"/>
    <property type="match status" value="1"/>
</dbReference>
<organism evidence="6 7">
    <name type="scientific">Fulvitalea axinellae</name>
    <dbReference type="NCBI Taxonomy" id="1182444"/>
    <lineage>
        <taxon>Bacteria</taxon>
        <taxon>Pseudomonadati</taxon>
        <taxon>Bacteroidota</taxon>
        <taxon>Cytophagia</taxon>
        <taxon>Cytophagales</taxon>
        <taxon>Persicobacteraceae</taxon>
        <taxon>Fulvitalea</taxon>
    </lineage>
</organism>
<keyword evidence="6" id="KW-0614">Plasmid</keyword>
<dbReference type="InterPro" id="IPR029061">
    <property type="entry name" value="THDP-binding"/>
</dbReference>
<dbReference type="PANTHER" id="PTHR42818">
    <property type="entry name" value="SULFOPYRUVATE DECARBOXYLASE SUBUNIT ALPHA"/>
    <property type="match status" value="1"/>
</dbReference>
<dbReference type="PROSITE" id="PS00187">
    <property type="entry name" value="TPP_ENZYMES"/>
    <property type="match status" value="1"/>
</dbReference>
<dbReference type="GO" id="GO:0000287">
    <property type="term" value="F:magnesium ion binding"/>
    <property type="evidence" value="ECO:0007669"/>
    <property type="project" value="InterPro"/>
</dbReference>
<dbReference type="InterPro" id="IPR000399">
    <property type="entry name" value="TPP-bd_CS"/>
</dbReference>
<keyword evidence="3" id="KW-0456">Lyase</keyword>
<dbReference type="CDD" id="cd03371">
    <property type="entry name" value="TPP_PpyrDC"/>
    <property type="match status" value="1"/>
</dbReference>
<dbReference type="GO" id="GO:0032923">
    <property type="term" value="P:organic phosphonate biosynthetic process"/>
    <property type="evidence" value="ECO:0007669"/>
    <property type="project" value="InterPro"/>
</dbReference>
<evidence type="ECO:0000313" key="7">
    <source>
        <dbReference type="Proteomes" id="UP001348817"/>
    </source>
</evidence>
<dbReference type="InterPro" id="IPR017684">
    <property type="entry name" value="Phosphono-pyrv_decarboxylase"/>
</dbReference>
<dbReference type="GO" id="GO:0033980">
    <property type="term" value="F:phosphonopyruvate decarboxylase activity"/>
    <property type="evidence" value="ECO:0007669"/>
    <property type="project" value="InterPro"/>
</dbReference>
<dbReference type="Pfam" id="PF02775">
    <property type="entry name" value="TPP_enzyme_C"/>
    <property type="match status" value="1"/>
</dbReference>
<dbReference type="PANTHER" id="PTHR42818:SF1">
    <property type="entry name" value="SULFOPYRUVATE DECARBOXYLASE"/>
    <property type="match status" value="1"/>
</dbReference>
<dbReference type="InterPro" id="IPR012001">
    <property type="entry name" value="Thiamin_PyroP_enz_TPP-bd_dom"/>
</dbReference>
<dbReference type="EMBL" id="AP025316">
    <property type="protein sequence ID" value="BDD11960.1"/>
    <property type="molecule type" value="Genomic_DNA"/>
</dbReference>
<dbReference type="Gene3D" id="3.40.50.970">
    <property type="match status" value="2"/>
</dbReference>
<sequence length="375" mass="40646">MINVASFYNCLLNQGVEFFTGVPDSLLKNICAYIKDHTVPERNIIAANEGASVALAAGYHMATGNIPMVYLQNSGLGNTVNPLLSLADEDVYKIPMLLMVGWRGEPGGKDEPQHVKQGKVTLDLLDAMGVPYKVLEQDSSKAEIQISELVDSIKATGIPHALVIKKSTFSDYKLKSLEEACALSMSRESAMKLVVDRLSPDDVVVSTTGKLSRELFEYREALGQGHEKDFLTVGSMGHCSAIALGIALEKPERAVYCFDGDGAVIMHAGNMATVGSLSPSNYRHIVFNNGAHESVGGQPTVGFEISIPEMALASCYKRAFSVETETELVEALEESGDIAGPVLIEIKVKIDSRKDLGRPTSSPKENKDLFMKFIR</sequence>
<evidence type="ECO:0000256" key="1">
    <source>
        <dbReference type="ARBA" id="ARBA00022793"/>
    </source>
</evidence>
<reference evidence="6 7" key="1">
    <citation type="submission" date="2021-12" db="EMBL/GenBank/DDBJ databases">
        <title>Genome sequencing of bacteria with rrn-lacking chromosome and rrn-plasmid.</title>
        <authorList>
            <person name="Anda M."/>
            <person name="Iwasaki W."/>
        </authorList>
    </citation>
    <scope>NUCLEOTIDE SEQUENCE [LARGE SCALE GENOMIC DNA]</scope>
    <source>
        <strain evidence="6 7">DSM 100852</strain>
        <plasmid evidence="6 7">pFA2</plasmid>
    </source>
</reference>
<dbReference type="RefSeq" id="WP_338395113.1">
    <property type="nucleotide sequence ID" value="NZ_AP025316.1"/>
</dbReference>